<dbReference type="Ensembl" id="ENSECRT00000017577.1">
    <property type="protein sequence ID" value="ENSECRP00000017248.1"/>
    <property type="gene ID" value="ENSECRG00000011498.1"/>
</dbReference>
<keyword evidence="7" id="KW-0325">Glycoprotein</keyword>
<dbReference type="PANTHER" id="PTHR19433">
    <property type="entry name" value="T-CELL RECEPTOR ALPHA CHAIN V REGION-RELATED"/>
    <property type="match status" value="1"/>
</dbReference>
<keyword evidence="5" id="KW-0472">Membrane</keyword>
<evidence type="ECO:0000256" key="4">
    <source>
        <dbReference type="ARBA" id="ARBA00022859"/>
    </source>
</evidence>
<accession>A0A8C4SGG9</accession>
<evidence type="ECO:0000256" key="3">
    <source>
        <dbReference type="ARBA" id="ARBA00022729"/>
    </source>
</evidence>
<evidence type="ECO:0000256" key="5">
    <source>
        <dbReference type="ARBA" id="ARBA00023136"/>
    </source>
</evidence>
<evidence type="ECO:0000256" key="7">
    <source>
        <dbReference type="ARBA" id="ARBA00023180"/>
    </source>
</evidence>
<dbReference type="CDD" id="cd00099">
    <property type="entry name" value="IgV"/>
    <property type="match status" value="1"/>
</dbReference>
<feature type="domain" description="Ig-like" evidence="8">
    <location>
        <begin position="5"/>
        <end position="113"/>
    </location>
</feature>
<dbReference type="SMART" id="SM00409">
    <property type="entry name" value="IG"/>
    <property type="match status" value="1"/>
</dbReference>
<dbReference type="InterPro" id="IPR003599">
    <property type="entry name" value="Ig_sub"/>
</dbReference>
<dbReference type="Proteomes" id="UP000694620">
    <property type="component" value="Chromosome 12"/>
</dbReference>
<reference evidence="9" key="3">
    <citation type="submission" date="2025-09" db="UniProtKB">
        <authorList>
            <consortium name="Ensembl"/>
        </authorList>
    </citation>
    <scope>IDENTIFICATION</scope>
</reference>
<organism evidence="9 10">
    <name type="scientific">Erpetoichthys calabaricus</name>
    <name type="common">Rope fish</name>
    <name type="synonym">Calamoichthys calabaricus</name>
    <dbReference type="NCBI Taxonomy" id="27687"/>
    <lineage>
        <taxon>Eukaryota</taxon>
        <taxon>Metazoa</taxon>
        <taxon>Chordata</taxon>
        <taxon>Craniata</taxon>
        <taxon>Vertebrata</taxon>
        <taxon>Euteleostomi</taxon>
        <taxon>Actinopterygii</taxon>
        <taxon>Polypteriformes</taxon>
        <taxon>Polypteridae</taxon>
        <taxon>Erpetoichthys</taxon>
    </lineage>
</organism>
<keyword evidence="3" id="KW-0732">Signal</keyword>
<dbReference type="SUPFAM" id="SSF48726">
    <property type="entry name" value="Immunoglobulin"/>
    <property type="match status" value="1"/>
</dbReference>
<dbReference type="InterPro" id="IPR007110">
    <property type="entry name" value="Ig-like_dom"/>
</dbReference>
<keyword evidence="2" id="KW-1003">Cell membrane</keyword>
<dbReference type="InterPro" id="IPR036179">
    <property type="entry name" value="Ig-like_dom_sf"/>
</dbReference>
<reference evidence="9" key="1">
    <citation type="submission" date="2021-06" db="EMBL/GenBank/DDBJ databases">
        <authorList>
            <consortium name="Wellcome Sanger Institute Data Sharing"/>
        </authorList>
    </citation>
    <scope>NUCLEOTIDE SEQUENCE [LARGE SCALE GENOMIC DNA]</scope>
</reference>
<evidence type="ECO:0000313" key="10">
    <source>
        <dbReference type="Proteomes" id="UP000694620"/>
    </source>
</evidence>
<protein>
    <recommendedName>
        <fullName evidence="8">Ig-like domain-containing protein</fullName>
    </recommendedName>
</protein>
<dbReference type="AlphaFoldDB" id="A0A8C4SGG9"/>
<dbReference type="InterPro" id="IPR013783">
    <property type="entry name" value="Ig-like_fold"/>
</dbReference>
<dbReference type="Gene3D" id="2.60.40.10">
    <property type="entry name" value="Immunoglobulins"/>
    <property type="match status" value="1"/>
</dbReference>
<dbReference type="SMART" id="SM00406">
    <property type="entry name" value="IGv"/>
    <property type="match status" value="1"/>
</dbReference>
<evidence type="ECO:0000256" key="6">
    <source>
        <dbReference type="ARBA" id="ARBA00023157"/>
    </source>
</evidence>
<sequence>LLLAPSSLSVPPAATSINLGDTATLGCNIQNNEGNSVRWMKHVPGIPPQYILRFLHSWNTPKYYGTKFSSSRFTSKAQNKNDYQLIISNVEASDTAVYYCYNWDSSGSAGVSQ</sequence>
<dbReference type="GO" id="GO:0002376">
    <property type="term" value="P:immune system process"/>
    <property type="evidence" value="ECO:0007669"/>
    <property type="project" value="UniProtKB-KW"/>
</dbReference>
<name>A0A8C4SGG9_ERPCA</name>
<evidence type="ECO:0000256" key="1">
    <source>
        <dbReference type="ARBA" id="ARBA00004236"/>
    </source>
</evidence>
<keyword evidence="6" id="KW-1015">Disulfide bond</keyword>
<dbReference type="GeneTree" id="ENSGT00940000165634"/>
<dbReference type="PROSITE" id="PS50835">
    <property type="entry name" value="IG_LIKE"/>
    <property type="match status" value="1"/>
</dbReference>
<dbReference type="InterPro" id="IPR052051">
    <property type="entry name" value="TCR_complex_component"/>
</dbReference>
<comment type="subcellular location">
    <subcellularLocation>
        <location evidence="1">Cell membrane</location>
    </subcellularLocation>
</comment>
<dbReference type="Pfam" id="PF07686">
    <property type="entry name" value="V-set"/>
    <property type="match status" value="1"/>
</dbReference>
<dbReference type="GO" id="GO:0005886">
    <property type="term" value="C:plasma membrane"/>
    <property type="evidence" value="ECO:0007669"/>
    <property type="project" value="UniProtKB-SubCell"/>
</dbReference>
<proteinExistence type="predicted"/>
<reference evidence="9" key="2">
    <citation type="submission" date="2025-08" db="UniProtKB">
        <authorList>
            <consortium name="Ensembl"/>
        </authorList>
    </citation>
    <scope>IDENTIFICATION</scope>
</reference>
<evidence type="ECO:0000259" key="8">
    <source>
        <dbReference type="PROSITE" id="PS50835"/>
    </source>
</evidence>
<dbReference type="GO" id="GO:0009617">
    <property type="term" value="P:response to bacterium"/>
    <property type="evidence" value="ECO:0007669"/>
    <property type="project" value="TreeGrafter"/>
</dbReference>
<dbReference type="InterPro" id="IPR013106">
    <property type="entry name" value="Ig_V-set"/>
</dbReference>
<keyword evidence="10" id="KW-1185">Reference proteome</keyword>
<evidence type="ECO:0000256" key="2">
    <source>
        <dbReference type="ARBA" id="ARBA00022475"/>
    </source>
</evidence>
<evidence type="ECO:0000313" key="9">
    <source>
        <dbReference type="Ensembl" id="ENSECRP00000017248.1"/>
    </source>
</evidence>
<keyword evidence="4" id="KW-0391">Immunity</keyword>